<reference evidence="6" key="1">
    <citation type="submission" date="2024-03" db="EMBL/GenBank/DDBJ databases">
        <title>WGS assembly of Saponaria officinalis var. Norfolk2.</title>
        <authorList>
            <person name="Jenkins J."/>
            <person name="Shu S."/>
            <person name="Grimwood J."/>
            <person name="Barry K."/>
            <person name="Goodstein D."/>
            <person name="Schmutz J."/>
            <person name="Leebens-Mack J."/>
            <person name="Osbourn A."/>
        </authorList>
    </citation>
    <scope>NUCLEOTIDE SEQUENCE [LARGE SCALE GENOMIC DNA]</scope>
    <source>
        <strain evidence="6">JIC</strain>
    </source>
</reference>
<dbReference type="Proteomes" id="UP001443914">
    <property type="component" value="Unassembled WGS sequence"/>
</dbReference>
<feature type="region of interest" description="Disordered" evidence="4">
    <location>
        <begin position="55"/>
        <end position="129"/>
    </location>
</feature>
<keyword evidence="3" id="KW-0378">Hydrolase</keyword>
<keyword evidence="2" id="KW-0645">Protease</keyword>
<evidence type="ECO:0000256" key="3">
    <source>
        <dbReference type="ARBA" id="ARBA00022801"/>
    </source>
</evidence>
<dbReference type="Pfam" id="PF02902">
    <property type="entry name" value="Peptidase_C48"/>
    <property type="match status" value="1"/>
</dbReference>
<accession>A0AAW1KDY2</accession>
<gene>
    <name evidence="6" type="ORF">RND81_06G202100</name>
</gene>
<feature type="compositionally biased region" description="Polar residues" evidence="4">
    <location>
        <begin position="754"/>
        <end position="763"/>
    </location>
</feature>
<evidence type="ECO:0000313" key="7">
    <source>
        <dbReference type="Proteomes" id="UP001443914"/>
    </source>
</evidence>
<evidence type="ECO:0000256" key="4">
    <source>
        <dbReference type="SAM" id="MobiDB-lite"/>
    </source>
</evidence>
<keyword evidence="7" id="KW-1185">Reference proteome</keyword>
<feature type="region of interest" description="Disordered" evidence="4">
    <location>
        <begin position="693"/>
        <end position="778"/>
    </location>
</feature>
<dbReference type="InterPro" id="IPR003653">
    <property type="entry name" value="Peptidase_C48_C"/>
</dbReference>
<dbReference type="EMBL" id="JBDFQZ010000006">
    <property type="protein sequence ID" value="KAK9715964.1"/>
    <property type="molecule type" value="Genomic_DNA"/>
</dbReference>
<evidence type="ECO:0000256" key="2">
    <source>
        <dbReference type="ARBA" id="ARBA00022670"/>
    </source>
</evidence>
<dbReference type="InterPro" id="IPR038765">
    <property type="entry name" value="Papain-like_cys_pep_sf"/>
</dbReference>
<comment type="similarity">
    <text evidence="1">Belongs to the peptidase C48 family.</text>
</comment>
<dbReference type="GO" id="GO:0008234">
    <property type="term" value="F:cysteine-type peptidase activity"/>
    <property type="evidence" value="ECO:0007669"/>
    <property type="project" value="InterPro"/>
</dbReference>
<organism evidence="6 7">
    <name type="scientific">Saponaria officinalis</name>
    <name type="common">Common soapwort</name>
    <name type="synonym">Lychnis saponaria</name>
    <dbReference type="NCBI Taxonomy" id="3572"/>
    <lineage>
        <taxon>Eukaryota</taxon>
        <taxon>Viridiplantae</taxon>
        <taxon>Streptophyta</taxon>
        <taxon>Embryophyta</taxon>
        <taxon>Tracheophyta</taxon>
        <taxon>Spermatophyta</taxon>
        <taxon>Magnoliopsida</taxon>
        <taxon>eudicotyledons</taxon>
        <taxon>Gunneridae</taxon>
        <taxon>Pentapetalae</taxon>
        <taxon>Caryophyllales</taxon>
        <taxon>Caryophyllaceae</taxon>
        <taxon>Caryophylleae</taxon>
        <taxon>Saponaria</taxon>
    </lineage>
</organism>
<dbReference type="AlphaFoldDB" id="A0AAW1KDY2"/>
<evidence type="ECO:0000313" key="6">
    <source>
        <dbReference type="EMBL" id="KAK9715964.1"/>
    </source>
</evidence>
<proteinExistence type="inferred from homology"/>
<dbReference type="PANTHER" id="PTHR34835:SF90">
    <property type="entry name" value="AMINOTRANSFERASE-LIKE PLANT MOBILE DOMAIN-CONTAINING PROTEIN"/>
    <property type="match status" value="1"/>
</dbReference>
<comment type="caution">
    <text evidence="6">The sequence shown here is derived from an EMBL/GenBank/DDBJ whole genome shotgun (WGS) entry which is preliminary data.</text>
</comment>
<dbReference type="SUPFAM" id="SSF54001">
    <property type="entry name" value="Cysteine proteinases"/>
    <property type="match status" value="1"/>
</dbReference>
<sequence length="1265" mass="142361">MLQVDDIYIFLVQVVVLASSPEVTKQFFGFTGGKKLLFSLEVLFVIMSPRTRRQLPTATGANSPVPLTVRRPSTYLREKRGRQSTSNDNEGFNVPPSPSKRPKRMPSETSSAGPDAIASISSSPSSPQKYPFPHHRVVTFGSVKTLNVVEDCPSSSIGVLSLQSQPRKRNVSTSFPSAVTRMSPKLLFYAVQCLSYAQWTSIEEIGFGGVYWLRVNQIPMQLGYWLLSNYEPAKNCLILPGGKELHLRAADVHATLGFPMGSKEVQLAKSLNDSDDFSRFYNTWRDQFQPASGLVSTKTLVHHLVDQEDGGNLFKINWVVLVVSLLIQNTQKPNANFHVLKSLMSVDEIPQYNWCEFVLTSLRTCQKSWVNTNRKGYVTGPLLFLMLVYVDRVVHETRYVDRDYFTLVGWTTPHLNAREKAEKSYGTFGIGSIEDIMTEVIDTSSHNASEQQPSSSRSPQEIKDYVVDLAATTKAVSDQLILLQSKLDCGSAILPANQTIKKLRSVAQSLLNGTGELNENHSPNNIDVGASVDVSPKLLPCLNMDDDDAFFNLPDVISAIDRAEKVFESRKSSNKSTKIYESPEAYIHDFAVSAKNMACNMVSLDEKVEAGVTNYPDNETVKKLHNSTSLLYRTYGGVDEEAPASMWDTDEYRNRSPGVIGEFTFDLGIDLGVGSSIKEGTSCVPKEGTCVAEEGTNDVVTPEDNPRDGGDAVQDDDNNSEEDDDNNSEDNDSEETNSDPMITVDYDGNDDKPSSSSFPTSNPLGGDRVMTRKRSSTTPLVPELRSPFLIRNIDVNVPIAKRKQMLCDYIFSTSAILTAPEKEIVFQYKLITVTRSVLRSLRPREHVLSSVLDSWAAYLNYRERSKSDSSILRFYGSTLIFRVTMKSSNQTEEQMNKSFKNALQAELNEFNWFQLKLIDMFFFPISMRNHFVVYVFDLKSNAFYILDNYLSRARIENIYGTSPTVMKEALAHFLMSHNETRYKGEAVDGLEPVVVKMPWRNTTNIDDCGVYAMRHMETFKGDSKWVCGLKKNDPRLLRLPLAFSNFLPLARTWLGEPVHLHRTFHGNSFSNQCNADTTATPPGPITAHFSDVRFNNNVDGFPKLCEQNLNSTDRPRFREKLAVRKMGDGSRDAQEIRNKLSFATQIPRNGFHSPSWVNIPGVNYAPHNLRLQGCMNGFRKECGNNQSRHQKPARMQIDFTRTSDSEHFDVEGSERERGLFGMLEGPMARKRSRKPEMGRGEPHSHVEAERKRREKNTRITNYLNI</sequence>
<feature type="region of interest" description="Disordered" evidence="4">
    <location>
        <begin position="1228"/>
        <end position="1265"/>
    </location>
</feature>
<dbReference type="GO" id="GO:0006508">
    <property type="term" value="P:proteolysis"/>
    <property type="evidence" value="ECO:0007669"/>
    <property type="project" value="UniProtKB-KW"/>
</dbReference>
<protein>
    <recommendedName>
        <fullName evidence="5">Ubiquitin-like protease family profile domain-containing protein</fullName>
    </recommendedName>
</protein>
<evidence type="ECO:0000259" key="5">
    <source>
        <dbReference type="PROSITE" id="PS50600"/>
    </source>
</evidence>
<feature type="compositionally biased region" description="Basic and acidic residues" evidence="4">
    <location>
        <begin position="1234"/>
        <end position="1251"/>
    </location>
</feature>
<feature type="domain" description="Ubiquitin-like protease family profile" evidence="5">
    <location>
        <begin position="831"/>
        <end position="1019"/>
    </location>
</feature>
<name>A0AAW1KDY2_SAPOF</name>
<feature type="compositionally biased region" description="Low complexity" evidence="4">
    <location>
        <begin position="110"/>
        <end position="127"/>
    </location>
</feature>
<dbReference type="PROSITE" id="PS50600">
    <property type="entry name" value="ULP_PROTEASE"/>
    <property type="match status" value="1"/>
</dbReference>
<feature type="compositionally biased region" description="Acidic residues" evidence="4">
    <location>
        <begin position="713"/>
        <end position="737"/>
    </location>
</feature>
<dbReference type="PANTHER" id="PTHR34835">
    <property type="entry name" value="OS07G0283600 PROTEIN-RELATED"/>
    <property type="match status" value="1"/>
</dbReference>
<dbReference type="Gene3D" id="3.40.395.10">
    <property type="entry name" value="Adenoviral Proteinase, Chain A"/>
    <property type="match status" value="1"/>
</dbReference>
<evidence type="ECO:0000256" key="1">
    <source>
        <dbReference type="ARBA" id="ARBA00005234"/>
    </source>
</evidence>